<evidence type="ECO:0000256" key="1">
    <source>
        <dbReference type="ARBA" id="ARBA00004651"/>
    </source>
</evidence>
<feature type="transmembrane region" description="Helical" evidence="11">
    <location>
        <begin position="125"/>
        <end position="148"/>
    </location>
</feature>
<evidence type="ECO:0000259" key="12">
    <source>
        <dbReference type="PROSITE" id="PS50042"/>
    </source>
</evidence>
<keyword evidence="2" id="KW-0813">Transport</keyword>
<dbReference type="SMART" id="SM00100">
    <property type="entry name" value="cNMP"/>
    <property type="match status" value="1"/>
</dbReference>
<dbReference type="Proteomes" id="UP000325606">
    <property type="component" value="Chromosome"/>
</dbReference>
<dbReference type="EMBL" id="CP044222">
    <property type="protein sequence ID" value="QEW06415.1"/>
    <property type="molecule type" value="Genomic_DNA"/>
</dbReference>
<gene>
    <name evidence="13" type="ORF">F5I99_07785</name>
</gene>
<reference evidence="13 14" key="1">
    <citation type="submission" date="2019-09" db="EMBL/GenBank/DDBJ databases">
        <title>Nitrincola iocasae sp. nov., a bacterium isolated from the sediment collected at a cold seep field in South China Sea.</title>
        <authorList>
            <person name="Zhang H."/>
            <person name="Wang H."/>
            <person name="Li C."/>
        </authorList>
    </citation>
    <scope>NUCLEOTIDE SEQUENCE [LARGE SCALE GENOMIC DNA]</scope>
    <source>
        <strain evidence="13 14">KXZD1103</strain>
    </source>
</reference>
<dbReference type="PANTHER" id="PTHR10110:SF86">
    <property type="entry name" value="SODIUM_HYDROGEN EXCHANGER 7"/>
    <property type="match status" value="1"/>
</dbReference>
<feature type="transmembrane region" description="Helical" evidence="11">
    <location>
        <begin position="37"/>
        <end position="57"/>
    </location>
</feature>
<dbReference type="KEGG" id="nik:F5I99_07785"/>
<feature type="transmembrane region" description="Helical" evidence="11">
    <location>
        <begin position="252"/>
        <end position="271"/>
    </location>
</feature>
<proteinExistence type="predicted"/>
<evidence type="ECO:0000313" key="14">
    <source>
        <dbReference type="Proteomes" id="UP000325606"/>
    </source>
</evidence>
<dbReference type="Pfam" id="PF00027">
    <property type="entry name" value="cNMP_binding"/>
    <property type="match status" value="1"/>
</dbReference>
<dbReference type="GO" id="GO:0015385">
    <property type="term" value="F:sodium:proton antiporter activity"/>
    <property type="evidence" value="ECO:0007669"/>
    <property type="project" value="InterPro"/>
</dbReference>
<dbReference type="GO" id="GO:0051453">
    <property type="term" value="P:regulation of intracellular pH"/>
    <property type="evidence" value="ECO:0007669"/>
    <property type="project" value="TreeGrafter"/>
</dbReference>
<dbReference type="GO" id="GO:0015386">
    <property type="term" value="F:potassium:proton antiporter activity"/>
    <property type="evidence" value="ECO:0007669"/>
    <property type="project" value="TreeGrafter"/>
</dbReference>
<keyword evidence="6 11" id="KW-1133">Transmembrane helix</keyword>
<feature type="transmembrane region" description="Helical" evidence="11">
    <location>
        <begin position="6"/>
        <end position="25"/>
    </location>
</feature>
<evidence type="ECO:0000256" key="2">
    <source>
        <dbReference type="ARBA" id="ARBA00022448"/>
    </source>
</evidence>
<evidence type="ECO:0000256" key="4">
    <source>
        <dbReference type="ARBA" id="ARBA00022475"/>
    </source>
</evidence>
<evidence type="ECO:0000256" key="5">
    <source>
        <dbReference type="ARBA" id="ARBA00022692"/>
    </source>
</evidence>
<keyword evidence="10" id="KW-0739">Sodium transport</keyword>
<feature type="transmembrane region" description="Helical" evidence="11">
    <location>
        <begin position="315"/>
        <end position="338"/>
    </location>
</feature>
<dbReference type="AlphaFoldDB" id="A0A5J6LCU6"/>
<dbReference type="Gene3D" id="2.60.120.10">
    <property type="entry name" value="Jelly Rolls"/>
    <property type="match status" value="1"/>
</dbReference>
<feature type="transmembrane region" description="Helical" evidence="11">
    <location>
        <begin position="195"/>
        <end position="216"/>
    </location>
</feature>
<feature type="transmembrane region" description="Helical" evidence="11">
    <location>
        <begin position="350"/>
        <end position="369"/>
    </location>
</feature>
<keyword evidence="3" id="KW-0050">Antiport</keyword>
<feature type="transmembrane region" description="Helical" evidence="11">
    <location>
        <begin position="381"/>
        <end position="400"/>
    </location>
</feature>
<sequence>MDSLSPVVELVGIIFTLLLIALSVYQISRRTRLPFTVLLVLIGIVISSLSNSVPLLAKAEAAFSISPDLILFVFLPALIFESSYGLNVNQLRHNSVLIMTLAIPGLLLSTGLIGVIVWLALDIDLIAALLLGAILSATDPVAVIALFRRIGAPGRLSILIEGESLFNDATALVLSKILIGVLAAGVLSGQAVSNGIMYFFILCAGGLLFGIIAGYLTSQLIGWFDSDPILDIGLTSVLAYLSFLIAEELLHVSGIMATLGAGLTIGTWGRLRIASSVRAYLEQFWGTLAFGANSLLFLLLGLQVNLLELASVWDLVLWVILAMLVSRALVVFALLPLVSRLFKVEPIGAGYRFIMFWGGLRGAIALAIVLSLPEYPFKDLFIALVTGAVLFTLLVQGLTIKPAMRMMKLDLPPMVDQLALIERNMLTHQRALQRMPELQKGGLFSSRVAHRLSLNSHQAITLAKEQIDQLRLQQLTQDEELNLFFLRALAEEKAYYIDMYDRGHLSESTARRLLAILELQTDTLRYENGFHRVNNHHRYEYIEHWLFRLLDNKTLLRGIVERLRVSHIGHYYETAWGHFQGSNHIIHSLERIMGLESTPPEIVHQVLQQYRDWNTLAVNKLYRLNNDFPEIALLTQERLGKRIVLLAELETTREQARLGTIPKGQAEDIEADVDRRLNSLRGQPIQKLKDDPELLLARVPLFANLPPRLIQLIAQKCEVITLEKHEYLIRQGTHNNRLFIVSRGNVRLEHRSSGEEHRLSTLIAGDSFGESALLGDGNPDLSVVAQTPSRLYTLSRSELRKLMSLDAELRELIMHSDAQQKNLHFRHL</sequence>
<name>A0A5J6LCU6_9GAMM</name>
<dbReference type="Gene3D" id="6.10.140.1330">
    <property type="match status" value="1"/>
</dbReference>
<dbReference type="Pfam" id="PF00999">
    <property type="entry name" value="Na_H_Exchanger"/>
    <property type="match status" value="1"/>
</dbReference>
<evidence type="ECO:0000256" key="6">
    <source>
        <dbReference type="ARBA" id="ARBA00022989"/>
    </source>
</evidence>
<keyword evidence="5 11" id="KW-0812">Transmembrane</keyword>
<accession>A0A5J6LCU6</accession>
<organism evidence="13 14">
    <name type="scientific">Nitrincola iocasae</name>
    <dbReference type="NCBI Taxonomy" id="2614693"/>
    <lineage>
        <taxon>Bacteria</taxon>
        <taxon>Pseudomonadati</taxon>
        <taxon>Pseudomonadota</taxon>
        <taxon>Gammaproteobacteria</taxon>
        <taxon>Oceanospirillales</taxon>
        <taxon>Oceanospirillaceae</taxon>
        <taxon>Nitrincola</taxon>
    </lineage>
</organism>
<feature type="transmembrane region" description="Helical" evidence="11">
    <location>
        <begin position="169"/>
        <end position="189"/>
    </location>
</feature>
<feature type="transmembrane region" description="Helical" evidence="11">
    <location>
        <begin position="283"/>
        <end position="303"/>
    </location>
</feature>
<dbReference type="GO" id="GO:0005886">
    <property type="term" value="C:plasma membrane"/>
    <property type="evidence" value="ECO:0007669"/>
    <property type="project" value="UniProtKB-SubCell"/>
</dbReference>
<evidence type="ECO:0000256" key="11">
    <source>
        <dbReference type="SAM" id="Phobius"/>
    </source>
</evidence>
<dbReference type="InterPro" id="IPR006153">
    <property type="entry name" value="Cation/H_exchanger_TM"/>
</dbReference>
<keyword evidence="8" id="KW-0406">Ion transport</keyword>
<keyword evidence="14" id="KW-1185">Reference proteome</keyword>
<dbReference type="InterPro" id="IPR018422">
    <property type="entry name" value="Cation/H_exchanger_CPA1"/>
</dbReference>
<dbReference type="PANTHER" id="PTHR10110">
    <property type="entry name" value="SODIUM/HYDROGEN EXCHANGER"/>
    <property type="match status" value="1"/>
</dbReference>
<evidence type="ECO:0000313" key="13">
    <source>
        <dbReference type="EMBL" id="QEW06415.1"/>
    </source>
</evidence>
<feature type="domain" description="Cyclic nucleotide-binding" evidence="12">
    <location>
        <begin position="701"/>
        <end position="820"/>
    </location>
</feature>
<keyword evidence="7" id="KW-0915">Sodium</keyword>
<protein>
    <submittedName>
        <fullName evidence="13">Cyclic nucleotide-binding domain-containing protein</fullName>
    </submittedName>
</protein>
<dbReference type="InterPro" id="IPR018490">
    <property type="entry name" value="cNMP-bd_dom_sf"/>
</dbReference>
<evidence type="ECO:0000256" key="9">
    <source>
        <dbReference type="ARBA" id="ARBA00023136"/>
    </source>
</evidence>
<evidence type="ECO:0000256" key="3">
    <source>
        <dbReference type="ARBA" id="ARBA00022449"/>
    </source>
</evidence>
<dbReference type="GO" id="GO:0098719">
    <property type="term" value="P:sodium ion import across plasma membrane"/>
    <property type="evidence" value="ECO:0007669"/>
    <property type="project" value="TreeGrafter"/>
</dbReference>
<dbReference type="CDD" id="cd00038">
    <property type="entry name" value="CAP_ED"/>
    <property type="match status" value="1"/>
</dbReference>
<dbReference type="InterPro" id="IPR014710">
    <property type="entry name" value="RmlC-like_jellyroll"/>
</dbReference>
<evidence type="ECO:0000256" key="8">
    <source>
        <dbReference type="ARBA" id="ARBA00023065"/>
    </source>
</evidence>
<dbReference type="RefSeq" id="WP_151054735.1">
    <property type="nucleotide sequence ID" value="NZ_CP044222.1"/>
</dbReference>
<keyword evidence="4" id="KW-1003">Cell membrane</keyword>
<dbReference type="SUPFAM" id="SSF51206">
    <property type="entry name" value="cAMP-binding domain-like"/>
    <property type="match status" value="1"/>
</dbReference>
<evidence type="ECO:0000256" key="10">
    <source>
        <dbReference type="ARBA" id="ARBA00023201"/>
    </source>
</evidence>
<dbReference type="InterPro" id="IPR000595">
    <property type="entry name" value="cNMP-bd_dom"/>
</dbReference>
<evidence type="ECO:0000256" key="7">
    <source>
        <dbReference type="ARBA" id="ARBA00023053"/>
    </source>
</evidence>
<feature type="transmembrane region" description="Helical" evidence="11">
    <location>
        <begin position="69"/>
        <end position="89"/>
    </location>
</feature>
<comment type="subcellular location">
    <subcellularLocation>
        <location evidence="1">Cell membrane</location>
        <topology evidence="1">Multi-pass membrane protein</topology>
    </subcellularLocation>
</comment>
<keyword evidence="9 11" id="KW-0472">Membrane</keyword>
<dbReference type="PROSITE" id="PS50042">
    <property type="entry name" value="CNMP_BINDING_3"/>
    <property type="match status" value="1"/>
</dbReference>
<feature type="transmembrane region" description="Helical" evidence="11">
    <location>
        <begin position="96"/>
        <end position="119"/>
    </location>
</feature>